<dbReference type="Gene3D" id="3.40.50.2000">
    <property type="entry name" value="Glycogen Phosphorylase B"/>
    <property type="match status" value="1"/>
</dbReference>
<protein>
    <submittedName>
        <fullName evidence="1">Uncharacterized protein</fullName>
    </submittedName>
</protein>
<dbReference type="Proteomes" id="UP001500920">
    <property type="component" value="Unassembled WGS sequence"/>
</dbReference>
<evidence type="ECO:0000313" key="2">
    <source>
        <dbReference type="Proteomes" id="UP001500920"/>
    </source>
</evidence>
<keyword evidence="2" id="KW-1185">Reference proteome</keyword>
<reference evidence="2" key="1">
    <citation type="journal article" date="2019" name="Int. J. Syst. Evol. Microbiol.">
        <title>The Global Catalogue of Microorganisms (GCM) 10K type strain sequencing project: providing services to taxonomists for standard genome sequencing and annotation.</title>
        <authorList>
            <consortium name="The Broad Institute Genomics Platform"/>
            <consortium name="The Broad Institute Genome Sequencing Center for Infectious Disease"/>
            <person name="Wu L."/>
            <person name="Ma J."/>
        </authorList>
    </citation>
    <scope>NUCLEOTIDE SEQUENCE [LARGE SCALE GENOMIC DNA]</scope>
    <source>
        <strain evidence="2">JCM 16981</strain>
    </source>
</reference>
<name>A0ABP7F4H4_9STAP</name>
<sequence length="288" mass="33852">MIYTVTSTLPEQHGGRTKSLLSRIKLLQDELGVQSTILTTNYNINYPDIYEVFRKRDVVHENTQFENIYDWLSGYKLFDIKKTLIINKPKITESEVDIEGLTAERVDDDTVRYYKGDEYTLYRKFHEDSRVLKFEDFMSPISKKKVERRSYNKYGDLHQITRYDPKTFHKISEEFYDVHGDVYCINHYTIKDDEPRLSLIELLKDDRPYKFFAMRKNYSNIISKKDSVKVILSSMTPVCSTARSSPMIAGRKMFWSSTVPTWLTQGKGYAAPINTLWETATRLQAISY</sequence>
<gene>
    <name evidence="1" type="ORF">GCM10022378_19310</name>
</gene>
<evidence type="ECO:0000313" key="1">
    <source>
        <dbReference type="EMBL" id="GAA3731190.1"/>
    </source>
</evidence>
<accession>A0ABP7F4H4</accession>
<comment type="caution">
    <text evidence="1">The sequence shown here is derived from an EMBL/GenBank/DDBJ whole genome shotgun (WGS) entry which is preliminary data.</text>
</comment>
<dbReference type="EMBL" id="BAABCK010000066">
    <property type="protein sequence ID" value="GAA3731190.1"/>
    <property type="molecule type" value="Genomic_DNA"/>
</dbReference>
<proteinExistence type="predicted"/>
<organism evidence="1 2">
    <name type="scientific">Salinicoccus jeotgali</name>
    <dbReference type="NCBI Taxonomy" id="381634"/>
    <lineage>
        <taxon>Bacteria</taxon>
        <taxon>Bacillati</taxon>
        <taxon>Bacillota</taxon>
        <taxon>Bacilli</taxon>
        <taxon>Bacillales</taxon>
        <taxon>Staphylococcaceae</taxon>
        <taxon>Salinicoccus</taxon>
    </lineage>
</organism>